<protein>
    <submittedName>
        <fullName evidence="2">Uncharacterized protein</fullName>
    </submittedName>
</protein>
<accession>A0A915KCJ9</accession>
<evidence type="ECO:0000313" key="1">
    <source>
        <dbReference type="Proteomes" id="UP000887565"/>
    </source>
</evidence>
<dbReference type="AlphaFoldDB" id="A0A915KCJ9"/>
<sequence>INRLQHCRKFRIKKITLIKVWRNGKQTSYPKTSRFLEPPSISSLPPPKLVEPLTDTFTALTV</sequence>
<organism evidence="1 2">
    <name type="scientific">Romanomermis culicivorax</name>
    <name type="common">Nematode worm</name>
    <dbReference type="NCBI Taxonomy" id="13658"/>
    <lineage>
        <taxon>Eukaryota</taxon>
        <taxon>Metazoa</taxon>
        <taxon>Ecdysozoa</taxon>
        <taxon>Nematoda</taxon>
        <taxon>Enoplea</taxon>
        <taxon>Dorylaimia</taxon>
        <taxon>Mermithida</taxon>
        <taxon>Mermithoidea</taxon>
        <taxon>Mermithidae</taxon>
        <taxon>Romanomermis</taxon>
    </lineage>
</organism>
<reference evidence="2" key="1">
    <citation type="submission" date="2022-11" db="UniProtKB">
        <authorList>
            <consortium name="WormBaseParasite"/>
        </authorList>
    </citation>
    <scope>IDENTIFICATION</scope>
</reference>
<name>A0A915KCJ9_ROMCU</name>
<keyword evidence="1" id="KW-1185">Reference proteome</keyword>
<evidence type="ECO:0000313" key="2">
    <source>
        <dbReference type="WBParaSite" id="nRc.2.0.1.t36503-RA"/>
    </source>
</evidence>
<dbReference type="WBParaSite" id="nRc.2.0.1.t36503-RA">
    <property type="protein sequence ID" value="nRc.2.0.1.t36503-RA"/>
    <property type="gene ID" value="nRc.2.0.1.g36503"/>
</dbReference>
<dbReference type="Proteomes" id="UP000887565">
    <property type="component" value="Unplaced"/>
</dbReference>
<proteinExistence type="predicted"/>